<proteinExistence type="predicted"/>
<evidence type="ECO:0000313" key="11">
    <source>
        <dbReference type="EMBL" id="MCQ8895553.1"/>
    </source>
</evidence>
<evidence type="ECO:0000256" key="3">
    <source>
        <dbReference type="ARBA" id="ARBA00022490"/>
    </source>
</evidence>
<evidence type="ECO:0000256" key="9">
    <source>
        <dbReference type="ARBA" id="ARBA00023196"/>
    </source>
</evidence>
<evidence type="ECO:0000256" key="2">
    <source>
        <dbReference type="ARBA" id="ARBA00022448"/>
    </source>
</evidence>
<dbReference type="InterPro" id="IPR040627">
    <property type="entry name" value="T3SS_ATPase_C"/>
</dbReference>
<dbReference type="SMART" id="SM00382">
    <property type="entry name" value="AAA"/>
    <property type="match status" value="1"/>
</dbReference>
<keyword evidence="8" id="KW-0472">Membrane</keyword>
<dbReference type="CDD" id="cd01136">
    <property type="entry name" value="ATPase_flagellum-secretory_path_III"/>
    <property type="match status" value="1"/>
</dbReference>
<dbReference type="PANTHER" id="PTHR15184:SF9">
    <property type="entry name" value="SPI-1 TYPE 3 SECRETION SYSTEM ATPASE"/>
    <property type="match status" value="1"/>
</dbReference>
<keyword evidence="3" id="KW-0963">Cytoplasm</keyword>
<sequence length="452" mass="50144">MEFQVLQTRWKKTLDRLQQPRRSGLVDRVLINQVECRLPAAEIGEMVEIQSEGDQNHRVLGEVFAFEGEQVHVSCLEPLQGINRGARVYPLGTNHRVLASEKLFGSVLDGLGRPLDYLDPKAPSALDFSIEAKPVISRAPLATQRPPIEHIFSTGVRVIDGLNTLGIGQRVGVFAPPGCGKSTLIAQIARGCEADVIVFGLVGERGRELREFMDREIDQSIRSRSLFVCATSDRSPYERVRAAFTATALAEQFRDEGKNVLLLIDSITRLARAQREIGLMAGEPSTQAGFTPSVYTILPELIERAGRTPSGNITAIYTVLMEGSKIDTDPVASESKSLLDGHLILNPKLVNRNQFPAVDPLSSLSRVMNHITDQDHQTASACVRSIYDEYEQVELLLRLNEYKTGSDPKTDLAIDLKPKLDHFFKQSRSNLEAFSAMKSKLINLVAPFEHYL</sequence>
<dbReference type="InterPro" id="IPR050053">
    <property type="entry name" value="ATPase_alpha/beta_chains"/>
</dbReference>
<feature type="domain" description="AAA+ ATPase" evidence="10">
    <location>
        <begin position="167"/>
        <end position="349"/>
    </location>
</feature>
<name>A0ABT1WF77_9BURK</name>
<accession>A0ABT1WF77</accession>
<dbReference type="PANTHER" id="PTHR15184">
    <property type="entry name" value="ATP SYNTHASE"/>
    <property type="match status" value="1"/>
</dbReference>
<keyword evidence="9" id="KW-0139">CF(1)</keyword>
<keyword evidence="4" id="KW-0547">Nucleotide-binding</keyword>
<dbReference type="EMBL" id="JANIGO010000001">
    <property type="protein sequence ID" value="MCQ8895553.1"/>
    <property type="molecule type" value="Genomic_DNA"/>
</dbReference>
<dbReference type="Pfam" id="PF00006">
    <property type="entry name" value="ATP-synt_ab"/>
    <property type="match status" value="1"/>
</dbReference>
<keyword evidence="6" id="KW-0653">Protein transport</keyword>
<dbReference type="Pfam" id="PF18269">
    <property type="entry name" value="T3SS_ATPase_C"/>
    <property type="match status" value="1"/>
</dbReference>
<keyword evidence="9" id="KW-0066">ATP synthesis</keyword>
<keyword evidence="2" id="KW-0813">Transport</keyword>
<dbReference type="InterPro" id="IPR004100">
    <property type="entry name" value="ATPase_F1/V1/A1_a/bsu_N"/>
</dbReference>
<evidence type="ECO:0000256" key="6">
    <source>
        <dbReference type="ARBA" id="ARBA00022927"/>
    </source>
</evidence>
<evidence type="ECO:0000256" key="7">
    <source>
        <dbReference type="ARBA" id="ARBA00022967"/>
    </source>
</evidence>
<evidence type="ECO:0000256" key="4">
    <source>
        <dbReference type="ARBA" id="ARBA00022741"/>
    </source>
</evidence>
<dbReference type="InterPro" id="IPR000194">
    <property type="entry name" value="ATPase_F1/V1/A1_a/bsu_nucl-bd"/>
</dbReference>
<keyword evidence="7" id="KW-1278">Translocase</keyword>
<protein>
    <submittedName>
        <fullName evidence="11">FliI/YscN family ATPase</fullName>
    </submittedName>
</protein>
<comment type="caution">
    <text evidence="11">The sequence shown here is derived from an EMBL/GenBank/DDBJ whole genome shotgun (WGS) entry which is preliminary data.</text>
</comment>
<reference evidence="11 12" key="1">
    <citation type="submission" date="2022-07" db="EMBL/GenBank/DDBJ databases">
        <authorList>
            <person name="Xamxidin M."/>
            <person name="Wu M."/>
        </authorList>
    </citation>
    <scope>NUCLEOTIDE SEQUENCE [LARGE SCALE GENOMIC DNA]</scope>
    <source>
        <strain evidence="11 12">NBRC 111650</strain>
    </source>
</reference>
<keyword evidence="5" id="KW-0067">ATP-binding</keyword>
<comment type="subcellular location">
    <subcellularLocation>
        <location evidence="1">Cytoplasm</location>
    </subcellularLocation>
</comment>
<evidence type="ECO:0000256" key="1">
    <source>
        <dbReference type="ARBA" id="ARBA00004496"/>
    </source>
</evidence>
<dbReference type="Pfam" id="PF02874">
    <property type="entry name" value="ATP-synt_ab_N"/>
    <property type="match status" value="1"/>
</dbReference>
<evidence type="ECO:0000256" key="5">
    <source>
        <dbReference type="ARBA" id="ARBA00022840"/>
    </source>
</evidence>
<dbReference type="InterPro" id="IPR027417">
    <property type="entry name" value="P-loop_NTPase"/>
</dbReference>
<dbReference type="InterPro" id="IPR003593">
    <property type="entry name" value="AAA+_ATPase"/>
</dbReference>
<evidence type="ECO:0000259" key="10">
    <source>
        <dbReference type="SMART" id="SM00382"/>
    </source>
</evidence>
<keyword evidence="12" id="KW-1185">Reference proteome</keyword>
<dbReference type="Gene3D" id="3.40.50.12240">
    <property type="match status" value="1"/>
</dbReference>
<dbReference type="NCBIfam" id="TIGR01026">
    <property type="entry name" value="fliI_yscN"/>
    <property type="match status" value="1"/>
</dbReference>
<dbReference type="SUPFAM" id="SSF52540">
    <property type="entry name" value="P-loop containing nucleoside triphosphate hydrolases"/>
    <property type="match status" value="1"/>
</dbReference>
<evidence type="ECO:0000256" key="8">
    <source>
        <dbReference type="ARBA" id="ARBA00023136"/>
    </source>
</evidence>
<evidence type="ECO:0000313" key="12">
    <source>
        <dbReference type="Proteomes" id="UP001204142"/>
    </source>
</evidence>
<dbReference type="RefSeq" id="WP_256763233.1">
    <property type="nucleotide sequence ID" value="NZ_JANIGO010000001.1"/>
</dbReference>
<organism evidence="11 12">
    <name type="scientific">Limnobacter humi</name>
    <dbReference type="NCBI Taxonomy" id="1778671"/>
    <lineage>
        <taxon>Bacteria</taxon>
        <taxon>Pseudomonadati</taxon>
        <taxon>Pseudomonadota</taxon>
        <taxon>Betaproteobacteria</taxon>
        <taxon>Burkholderiales</taxon>
        <taxon>Burkholderiaceae</taxon>
        <taxon>Limnobacter</taxon>
    </lineage>
</organism>
<gene>
    <name evidence="11" type="ORF">NQT62_03740</name>
</gene>
<dbReference type="InterPro" id="IPR005714">
    <property type="entry name" value="ATPase_T3SS_FliI/YscN"/>
</dbReference>
<dbReference type="Proteomes" id="UP001204142">
    <property type="component" value="Unassembled WGS sequence"/>
</dbReference>